<dbReference type="CDD" id="cd01647">
    <property type="entry name" value="RT_LTR"/>
    <property type="match status" value="1"/>
</dbReference>
<evidence type="ECO:0000259" key="2">
    <source>
        <dbReference type="Pfam" id="PF17919"/>
    </source>
</evidence>
<dbReference type="Gene3D" id="3.30.70.270">
    <property type="match status" value="2"/>
</dbReference>
<gene>
    <name evidence="3" type="ORF">CRG98_040991</name>
</gene>
<dbReference type="STRING" id="22663.A0A2I0I3K9"/>
<proteinExistence type="predicted"/>
<dbReference type="Pfam" id="PF17919">
    <property type="entry name" value="RT_RNaseH_2"/>
    <property type="match status" value="1"/>
</dbReference>
<dbReference type="InterPro" id="IPR021109">
    <property type="entry name" value="Peptidase_aspartic_dom_sf"/>
</dbReference>
<accession>A0A2I0I3K9</accession>
<feature type="domain" description="Reverse transcriptase/retrotransposon-derived protein RNase H-like" evidence="2">
    <location>
        <begin position="632"/>
        <end position="713"/>
    </location>
</feature>
<evidence type="ECO:0008006" key="5">
    <source>
        <dbReference type="Google" id="ProtNLM"/>
    </source>
</evidence>
<sequence length="878" mass="99689">MTVKICDIWSKGWIKWIRGIKGIRGWIPEEFLDWLATLEEILEFEGVLDAKWVQLVATRLRGRATTWWQQVKLTYSRMGKQLEAGHRSVDDYTNEFYQLVAHNELQETEDQLVARYIGGLRVQLQDTVNLFDPVNVSSAHQRALIVERQQKRAGSGVFGGGVTVVGTGGAVRAGGSSAVPGRPTRPANIGPSNSGAKCFKCGEPGHRQSKAADEELLRNNILQSTYTIGNKICHFMIDSGSCENIVSAEAVQKLSLRSEPHPKSYKLAWPKKGGEVSVSKSALVTFSIGSRYKDSMWCDVVMMDTCNLLLGRPCQFDRSVSHDGRTNKYSFTHKGLKIVLVPNRDRDTIEPEPANPVTATNLSSLARFQEELHDVEFMFALVGREVVEEGLTSCESLPILKEFQDVFPKELSNGLLPLRHIQHYIDLQPGAALLNIPHYRMSSAEHEELRRQLSGARIFTKLDLKSGYHRIQIRVGDEWKTAFKTREGSYEWLSNAPSTFMRVMNQILQPFIGRCVIVYFDDILIYSADPEQHLAHLREVLSISRREKLYAALKKCVFMRSEVLFLGYVVAADGLRVDSSKVEAVRQWPRPTSITEVRSFHGLASFYRRFIPHFSSIMAPLTDCMKGGKFEWTNGAEMAFQKFKKRLTTATILVLLNFQQPFELHSDASKVGIGAVLSQNNRPIAFFSEKLTRAKVRYNTYDVEFYAVVQAHKSGVTNRVVDALSCRRSILSKMTIEEVYRLHGPPVSIVSDRDTRFLSHFWRSLWKMVVYSVTPRGPLDLLPVPDKTRVHGKAADFVHGLQEIHETVQNNLKNAAMKYKVVADRRRSMWSLRLAILFGLSLRRIDFLLVIARMMTIRGRILSIQGRMMWENTWQVGT</sequence>
<reference evidence="3 4" key="1">
    <citation type="submission" date="2017-11" db="EMBL/GenBank/DDBJ databases">
        <title>De-novo sequencing of pomegranate (Punica granatum L.) genome.</title>
        <authorList>
            <person name="Akparov Z."/>
            <person name="Amiraslanov A."/>
            <person name="Hajiyeva S."/>
            <person name="Abbasov M."/>
            <person name="Kaur K."/>
            <person name="Hamwieh A."/>
            <person name="Solovyev V."/>
            <person name="Salamov A."/>
            <person name="Braich B."/>
            <person name="Kosarev P."/>
            <person name="Mahmoud A."/>
            <person name="Hajiyev E."/>
            <person name="Babayeva S."/>
            <person name="Izzatullayeva V."/>
            <person name="Mammadov A."/>
            <person name="Mammadov A."/>
            <person name="Sharifova S."/>
            <person name="Ojaghi J."/>
            <person name="Eynullazada K."/>
            <person name="Bayramov B."/>
            <person name="Abdulazimova A."/>
            <person name="Shahmuradov I."/>
        </authorList>
    </citation>
    <scope>NUCLEOTIDE SEQUENCE [LARGE SCALE GENOMIC DNA]</scope>
    <source>
        <strain evidence="4">cv. AG2017</strain>
        <tissue evidence="3">Leaf</tissue>
    </source>
</reference>
<dbReference type="InterPro" id="IPR043502">
    <property type="entry name" value="DNA/RNA_pol_sf"/>
</dbReference>
<evidence type="ECO:0000313" key="4">
    <source>
        <dbReference type="Proteomes" id="UP000233551"/>
    </source>
</evidence>
<dbReference type="EMBL" id="PGOL01004056">
    <property type="protein sequence ID" value="PKI38558.1"/>
    <property type="molecule type" value="Genomic_DNA"/>
</dbReference>
<protein>
    <recommendedName>
        <fullName evidence="5">Reverse transcriptase domain-containing protein</fullName>
    </recommendedName>
</protein>
<dbReference type="PANTHER" id="PTHR35046:SF18">
    <property type="entry name" value="RNA-DIRECTED DNA POLYMERASE"/>
    <property type="match status" value="1"/>
</dbReference>
<dbReference type="InterPro" id="IPR000477">
    <property type="entry name" value="RT_dom"/>
</dbReference>
<dbReference type="Proteomes" id="UP000233551">
    <property type="component" value="Unassembled WGS sequence"/>
</dbReference>
<dbReference type="SUPFAM" id="SSF56672">
    <property type="entry name" value="DNA/RNA polymerases"/>
    <property type="match status" value="1"/>
</dbReference>
<organism evidence="3 4">
    <name type="scientific">Punica granatum</name>
    <name type="common">Pomegranate</name>
    <dbReference type="NCBI Taxonomy" id="22663"/>
    <lineage>
        <taxon>Eukaryota</taxon>
        <taxon>Viridiplantae</taxon>
        <taxon>Streptophyta</taxon>
        <taxon>Embryophyta</taxon>
        <taxon>Tracheophyta</taxon>
        <taxon>Spermatophyta</taxon>
        <taxon>Magnoliopsida</taxon>
        <taxon>eudicotyledons</taxon>
        <taxon>Gunneridae</taxon>
        <taxon>Pentapetalae</taxon>
        <taxon>rosids</taxon>
        <taxon>malvids</taxon>
        <taxon>Myrtales</taxon>
        <taxon>Lythraceae</taxon>
        <taxon>Punica</taxon>
    </lineage>
</organism>
<dbReference type="FunFam" id="3.30.70.270:FF:000020">
    <property type="entry name" value="Transposon Tf2-6 polyprotein-like Protein"/>
    <property type="match status" value="1"/>
</dbReference>
<evidence type="ECO:0000259" key="1">
    <source>
        <dbReference type="Pfam" id="PF00078"/>
    </source>
</evidence>
<dbReference type="Pfam" id="PF00078">
    <property type="entry name" value="RVT_1"/>
    <property type="match status" value="1"/>
</dbReference>
<dbReference type="AlphaFoldDB" id="A0A2I0I3K9"/>
<dbReference type="Gene3D" id="2.40.70.10">
    <property type="entry name" value="Acid Proteases"/>
    <property type="match status" value="1"/>
</dbReference>
<dbReference type="InterPro" id="IPR041577">
    <property type="entry name" value="RT_RNaseH_2"/>
</dbReference>
<dbReference type="FunFam" id="3.30.70.270:FF:000003">
    <property type="entry name" value="Transposon Ty3-G Gag-Pol polyprotein"/>
    <property type="match status" value="1"/>
</dbReference>
<name>A0A2I0I3K9_PUNGR</name>
<dbReference type="Gene3D" id="3.10.10.10">
    <property type="entry name" value="HIV Type 1 Reverse Transcriptase, subunit A, domain 1"/>
    <property type="match status" value="1"/>
</dbReference>
<dbReference type="CDD" id="cd00303">
    <property type="entry name" value="retropepsin_like"/>
    <property type="match status" value="1"/>
</dbReference>
<evidence type="ECO:0000313" key="3">
    <source>
        <dbReference type="EMBL" id="PKI38558.1"/>
    </source>
</evidence>
<keyword evidence="4" id="KW-1185">Reference proteome</keyword>
<dbReference type="InterPro" id="IPR043128">
    <property type="entry name" value="Rev_trsase/Diguanyl_cyclase"/>
</dbReference>
<dbReference type="PANTHER" id="PTHR35046">
    <property type="entry name" value="ZINC KNUCKLE (CCHC-TYPE) FAMILY PROTEIN"/>
    <property type="match status" value="1"/>
</dbReference>
<comment type="caution">
    <text evidence="3">The sequence shown here is derived from an EMBL/GenBank/DDBJ whole genome shotgun (WGS) entry which is preliminary data.</text>
</comment>
<feature type="domain" description="Reverse transcriptase" evidence="1">
    <location>
        <begin position="440"/>
        <end position="569"/>
    </location>
</feature>